<name>A0ABQ4NC34_9BACL</name>
<feature type="domain" description="Transposase IS66 C-terminal" evidence="1">
    <location>
        <begin position="4"/>
        <end position="39"/>
    </location>
</feature>
<organism evidence="2 3">
    <name type="scientific">Paenibacillus cisolokensis</name>
    <dbReference type="NCBI Taxonomy" id="1658519"/>
    <lineage>
        <taxon>Bacteria</taxon>
        <taxon>Bacillati</taxon>
        <taxon>Bacillota</taxon>
        <taxon>Bacilli</taxon>
        <taxon>Bacillales</taxon>
        <taxon>Paenibacillaceae</taxon>
        <taxon>Paenibacillus</taxon>
    </lineage>
</organism>
<reference evidence="2 3" key="1">
    <citation type="submission" date="2021-04" db="EMBL/GenBank/DDBJ databases">
        <title>Draft genome sequence of Paenibacillus cisolokensis, LC2-13A.</title>
        <authorList>
            <person name="Uke A."/>
            <person name="Chhe C."/>
            <person name="Baramee S."/>
            <person name="Kosugi A."/>
        </authorList>
    </citation>
    <scope>NUCLEOTIDE SEQUENCE [LARGE SCALE GENOMIC DNA]</scope>
    <source>
        <strain evidence="2 3">LC2-13A</strain>
    </source>
</reference>
<proteinExistence type="predicted"/>
<sequence>MLYSIVETAKANRLKPEAYLQYLFEQLPQLPNLQDATALEKPAPWSPALPITCRLF</sequence>
<evidence type="ECO:0000313" key="2">
    <source>
        <dbReference type="EMBL" id="GIQ65783.1"/>
    </source>
</evidence>
<dbReference type="InterPro" id="IPR039552">
    <property type="entry name" value="IS66_C"/>
</dbReference>
<dbReference type="Proteomes" id="UP000680304">
    <property type="component" value="Unassembled WGS sequence"/>
</dbReference>
<dbReference type="EMBL" id="BOVJ01000151">
    <property type="protein sequence ID" value="GIQ65783.1"/>
    <property type="molecule type" value="Genomic_DNA"/>
</dbReference>
<gene>
    <name evidence="2" type="ORF">PACILC2_43510</name>
</gene>
<dbReference type="Pfam" id="PF13817">
    <property type="entry name" value="DDE_Tnp_IS66_C"/>
    <property type="match status" value="1"/>
</dbReference>
<evidence type="ECO:0000313" key="3">
    <source>
        <dbReference type="Proteomes" id="UP000680304"/>
    </source>
</evidence>
<comment type="caution">
    <text evidence="2">The sequence shown here is derived from an EMBL/GenBank/DDBJ whole genome shotgun (WGS) entry which is preliminary data.</text>
</comment>
<protein>
    <recommendedName>
        <fullName evidence="1">Transposase IS66 C-terminal domain-containing protein</fullName>
    </recommendedName>
</protein>
<keyword evidence="3" id="KW-1185">Reference proteome</keyword>
<evidence type="ECO:0000259" key="1">
    <source>
        <dbReference type="Pfam" id="PF13817"/>
    </source>
</evidence>
<accession>A0ABQ4NC34</accession>